<evidence type="ECO:0000313" key="4">
    <source>
        <dbReference type="EMBL" id="MCA6074665.1"/>
    </source>
</evidence>
<keyword evidence="7" id="KW-1185">Reference proteome</keyword>
<dbReference type="Pfam" id="PF01784">
    <property type="entry name" value="DUF34_NIF3"/>
    <property type="match status" value="1"/>
</dbReference>
<keyword evidence="2 3" id="KW-0479">Metal-binding</keyword>
<dbReference type="InterPro" id="IPR036069">
    <property type="entry name" value="DUF34/NIF3_sf"/>
</dbReference>
<evidence type="ECO:0000313" key="6">
    <source>
        <dbReference type="EMBL" id="MCA6076970.1"/>
    </source>
</evidence>
<dbReference type="GO" id="GO:0046872">
    <property type="term" value="F:metal ion binding"/>
    <property type="evidence" value="ECO:0007669"/>
    <property type="project" value="UniProtKB-KW"/>
</dbReference>
<dbReference type="PANTHER" id="PTHR13799:SF14">
    <property type="entry name" value="GTP CYCLOHYDROLASE 1 TYPE 2 HOMOLOG"/>
    <property type="match status" value="1"/>
</dbReference>
<reference evidence="5" key="1">
    <citation type="submission" date="2021-09" db="EMBL/GenBank/DDBJ databases">
        <title>Fulvivirga sp. isolated from coastal sediment.</title>
        <authorList>
            <person name="Yu H."/>
        </authorList>
    </citation>
    <scope>NUCLEOTIDE SEQUENCE</scope>
    <source>
        <strain evidence="5">1062</strain>
    </source>
</reference>
<name>A0A9X1KZ44_9BACT</name>
<sequence length="298" mass="33424">MKELTPNRRMFIKSLGVASASSLLLPSGVFGGIPIWSTTVGDIIDRFIGEVSGAPFSQTVDTLKAGRRDMEVTGVVTTMFATIDVIEKAHSLNANFIIAHEPTFYNHLDDTEWLEQDDVYLYKKELLEKYAMSVWRNHDYVHTLYPDGVQQGVVDRLEWNDYFDPDNRNRYRIPAMTLESLIEHLKKSLGIKTVRYIGNPDQSCSRILLMPGASGGRRQISLTSAEKPDVLICGEISEWETAEYIRDARSKGDSISLIVLGHADSEEPGSAFMAEWMGANFPNIPVTNIPATNPFSFR</sequence>
<evidence type="ECO:0000256" key="3">
    <source>
        <dbReference type="PIRSR" id="PIRSR602678-1"/>
    </source>
</evidence>
<comment type="caution">
    <text evidence="5">The sequence shown here is derived from an EMBL/GenBank/DDBJ whole genome shotgun (WGS) entry which is preliminary data.</text>
</comment>
<dbReference type="PANTHER" id="PTHR13799">
    <property type="entry name" value="NGG1 INTERACTING FACTOR 3"/>
    <property type="match status" value="1"/>
</dbReference>
<gene>
    <name evidence="4" type="ORF">LDX50_07275</name>
    <name evidence="5" type="ORF">LDX50_13245</name>
    <name evidence="6" type="ORF">LDX50_18965</name>
</gene>
<dbReference type="RefSeq" id="WP_225697778.1">
    <property type="nucleotide sequence ID" value="NZ_JAIXNE010000002.1"/>
</dbReference>
<organism evidence="5 7">
    <name type="scientific">Fulvivirga sedimenti</name>
    <dbReference type="NCBI Taxonomy" id="2879465"/>
    <lineage>
        <taxon>Bacteria</taxon>
        <taxon>Pseudomonadati</taxon>
        <taxon>Bacteroidota</taxon>
        <taxon>Cytophagia</taxon>
        <taxon>Cytophagales</taxon>
        <taxon>Fulvivirgaceae</taxon>
        <taxon>Fulvivirga</taxon>
    </lineage>
</organism>
<dbReference type="Proteomes" id="UP001139409">
    <property type="component" value="Unassembled WGS sequence"/>
</dbReference>
<evidence type="ECO:0000256" key="2">
    <source>
        <dbReference type="ARBA" id="ARBA00022723"/>
    </source>
</evidence>
<protein>
    <submittedName>
        <fullName evidence="5">Nif3-like dinuclear metal center hexameric protein</fullName>
    </submittedName>
</protein>
<dbReference type="GO" id="GO:0005737">
    <property type="term" value="C:cytoplasm"/>
    <property type="evidence" value="ECO:0007669"/>
    <property type="project" value="TreeGrafter"/>
</dbReference>
<proteinExistence type="inferred from homology"/>
<dbReference type="EMBL" id="JAIXNE010000004">
    <property type="protein sequence ID" value="MCA6076970.1"/>
    <property type="molecule type" value="Genomic_DNA"/>
</dbReference>
<feature type="binding site" evidence="3">
    <location>
        <position position="266"/>
    </location>
    <ligand>
        <name>a divalent metal cation</name>
        <dbReference type="ChEBI" id="CHEBI:60240"/>
        <label>1</label>
    </ligand>
</feature>
<feature type="binding site" evidence="3">
    <location>
        <position position="100"/>
    </location>
    <ligand>
        <name>a divalent metal cation</name>
        <dbReference type="ChEBI" id="CHEBI:60240"/>
        <label>1</label>
    </ligand>
</feature>
<evidence type="ECO:0000256" key="1">
    <source>
        <dbReference type="ARBA" id="ARBA00006964"/>
    </source>
</evidence>
<dbReference type="AlphaFoldDB" id="A0A9X1KZ44"/>
<dbReference type="Gene3D" id="3.40.1390.30">
    <property type="entry name" value="NIF3 (NGG1p interacting factor 3)-like"/>
    <property type="match status" value="2"/>
</dbReference>
<feature type="binding site" evidence="3">
    <location>
        <position position="262"/>
    </location>
    <ligand>
        <name>a divalent metal cation</name>
        <dbReference type="ChEBI" id="CHEBI:60240"/>
        <label>1</label>
    </ligand>
</feature>
<evidence type="ECO:0000313" key="5">
    <source>
        <dbReference type="EMBL" id="MCA6075842.1"/>
    </source>
</evidence>
<dbReference type="SUPFAM" id="SSF102705">
    <property type="entry name" value="NIF3 (NGG1p interacting factor 3)-like"/>
    <property type="match status" value="1"/>
</dbReference>
<comment type="similarity">
    <text evidence="1">Belongs to the GTP cyclohydrolase I type 2/NIF3 family.</text>
</comment>
<accession>A0A9X1KZ44</accession>
<dbReference type="InterPro" id="IPR002678">
    <property type="entry name" value="DUF34/NIF3"/>
</dbReference>
<dbReference type="EMBL" id="JAIXNE010000003">
    <property type="protein sequence ID" value="MCA6075842.1"/>
    <property type="molecule type" value="Genomic_DNA"/>
</dbReference>
<dbReference type="EMBL" id="JAIXNE010000002">
    <property type="protein sequence ID" value="MCA6074665.1"/>
    <property type="molecule type" value="Genomic_DNA"/>
</dbReference>
<evidence type="ECO:0000313" key="7">
    <source>
        <dbReference type="Proteomes" id="UP001139409"/>
    </source>
</evidence>